<keyword evidence="1 4" id="KW-0378">Hydrolase</keyword>
<feature type="domain" description="PNPLA" evidence="6">
    <location>
        <begin position="19"/>
        <end position="264"/>
    </location>
</feature>
<dbReference type="GO" id="GO:0019369">
    <property type="term" value="P:arachidonate metabolic process"/>
    <property type="evidence" value="ECO:0007669"/>
    <property type="project" value="TreeGrafter"/>
</dbReference>
<sequence>MVLPKLNIPTTEPKTVRILTLDGGGVRGYSSLLILREVSRQFDERLYGPNHGNKRLLPQISELFDIVVGTSTGGLIALMLVNLNLSVDDCIKQYKVLSRQIFEKKRPLHKRLFGTQTDCGWDHSKYSGKKLRKFIVSLLQQNDFDKDRTLRKMPSRAADKTPHGTTDNRRASSPTEKTSPIVICSVVCRQKKHKRRLGDPVFLCSHKQTPDKPNGDTPCYNCKVADAGRATSAAPTFFSPLEIAGMTLVDGGYGGTNNPSQVALEHYREVTRQISLDDHVMMLNIGTGTKPETTQEPKQSFLRRLIPDFVNDRLYVLSDVLELLTDSEEVAKRLKYRADVTEKGQLKFCRLSADTGVGSLGLDDHARVNDETETGMRKMTEAYLEKEHVQKTITTLVDGLVHVYKTQRKQRRATQQSVVEELGQSPSARNSPLALDLPIPLHNIQSPRSASSNSNPGLLGPSIATDETDVAPRTPPHSLSQGESCVEVIDPEFDRTEIGAQFDSPKPSRHIWKPVQRVAARISTFPPLTKSALFER</sequence>
<dbReference type="Gene3D" id="3.40.1090.10">
    <property type="entry name" value="Cytosolic phospholipase A2 catalytic domain"/>
    <property type="match status" value="1"/>
</dbReference>
<accession>A0AA39CLC6</accession>
<dbReference type="GO" id="GO:0016020">
    <property type="term" value="C:membrane"/>
    <property type="evidence" value="ECO:0007669"/>
    <property type="project" value="TreeGrafter"/>
</dbReference>
<evidence type="ECO:0000259" key="6">
    <source>
        <dbReference type="PROSITE" id="PS51635"/>
    </source>
</evidence>
<keyword evidence="3 4" id="KW-0443">Lipid metabolism</keyword>
<feature type="region of interest" description="Disordered" evidence="5">
    <location>
        <begin position="148"/>
        <end position="177"/>
    </location>
</feature>
<dbReference type="GO" id="GO:0047499">
    <property type="term" value="F:calcium-independent phospholipase A2 activity"/>
    <property type="evidence" value="ECO:0007669"/>
    <property type="project" value="TreeGrafter"/>
</dbReference>
<feature type="short sequence motif" description="DGA/G" evidence="4">
    <location>
        <begin position="250"/>
        <end position="252"/>
    </location>
</feature>
<dbReference type="PANTHER" id="PTHR24185">
    <property type="entry name" value="CALCIUM-INDEPENDENT PHOSPHOLIPASE A2-GAMMA"/>
    <property type="match status" value="1"/>
</dbReference>
<feature type="compositionally biased region" description="Polar residues" evidence="5">
    <location>
        <begin position="443"/>
        <end position="456"/>
    </location>
</feature>
<dbReference type="InterPro" id="IPR002641">
    <property type="entry name" value="PNPLA_dom"/>
</dbReference>
<evidence type="ECO:0000313" key="8">
    <source>
        <dbReference type="Proteomes" id="UP001172673"/>
    </source>
</evidence>
<dbReference type="SUPFAM" id="SSF52151">
    <property type="entry name" value="FabD/lysophospholipase-like"/>
    <property type="match status" value="1"/>
</dbReference>
<feature type="active site" description="Nucleophile" evidence="4">
    <location>
        <position position="71"/>
    </location>
</feature>
<dbReference type="InterPro" id="IPR016035">
    <property type="entry name" value="Acyl_Trfase/lysoPLipase"/>
</dbReference>
<gene>
    <name evidence="7" type="ORF">H2200_003356</name>
</gene>
<keyword evidence="2 4" id="KW-0442">Lipid degradation</keyword>
<evidence type="ECO:0000313" key="7">
    <source>
        <dbReference type="EMBL" id="KAJ9613414.1"/>
    </source>
</evidence>
<evidence type="ECO:0000256" key="5">
    <source>
        <dbReference type="SAM" id="MobiDB-lite"/>
    </source>
</evidence>
<dbReference type="EMBL" id="JAPDRK010000004">
    <property type="protein sequence ID" value="KAJ9613414.1"/>
    <property type="molecule type" value="Genomic_DNA"/>
</dbReference>
<dbReference type="GO" id="GO:0046486">
    <property type="term" value="P:glycerolipid metabolic process"/>
    <property type="evidence" value="ECO:0007669"/>
    <property type="project" value="UniProtKB-ARBA"/>
</dbReference>
<keyword evidence="8" id="KW-1185">Reference proteome</keyword>
<feature type="compositionally biased region" description="Basic and acidic residues" evidence="5">
    <location>
        <begin position="157"/>
        <end position="170"/>
    </location>
</feature>
<feature type="short sequence motif" description="GXSXG" evidence="4">
    <location>
        <begin position="69"/>
        <end position="73"/>
    </location>
</feature>
<feature type="region of interest" description="Disordered" evidence="5">
    <location>
        <begin position="410"/>
        <end position="483"/>
    </location>
</feature>
<dbReference type="Proteomes" id="UP001172673">
    <property type="component" value="Unassembled WGS sequence"/>
</dbReference>
<dbReference type="AlphaFoldDB" id="A0AA39CLC6"/>
<feature type="active site" description="Proton acceptor" evidence="4">
    <location>
        <position position="250"/>
    </location>
</feature>
<dbReference type="Pfam" id="PF01734">
    <property type="entry name" value="Patatin"/>
    <property type="match status" value="1"/>
</dbReference>
<feature type="short sequence motif" description="GXGXXG" evidence="4">
    <location>
        <begin position="23"/>
        <end position="28"/>
    </location>
</feature>
<evidence type="ECO:0000256" key="1">
    <source>
        <dbReference type="ARBA" id="ARBA00022801"/>
    </source>
</evidence>
<evidence type="ECO:0000256" key="4">
    <source>
        <dbReference type="PROSITE-ProRule" id="PRU01161"/>
    </source>
</evidence>
<dbReference type="GO" id="GO:0016042">
    <property type="term" value="P:lipid catabolic process"/>
    <property type="evidence" value="ECO:0007669"/>
    <property type="project" value="UniProtKB-UniRule"/>
</dbReference>
<name>A0AA39CLC6_9EURO</name>
<organism evidence="7 8">
    <name type="scientific">Cladophialophora chaetospira</name>
    <dbReference type="NCBI Taxonomy" id="386627"/>
    <lineage>
        <taxon>Eukaryota</taxon>
        <taxon>Fungi</taxon>
        <taxon>Dikarya</taxon>
        <taxon>Ascomycota</taxon>
        <taxon>Pezizomycotina</taxon>
        <taxon>Eurotiomycetes</taxon>
        <taxon>Chaetothyriomycetidae</taxon>
        <taxon>Chaetothyriales</taxon>
        <taxon>Herpotrichiellaceae</taxon>
        <taxon>Cladophialophora</taxon>
    </lineage>
</organism>
<comment type="caution">
    <text evidence="7">The sequence shown here is derived from an EMBL/GenBank/DDBJ whole genome shotgun (WGS) entry which is preliminary data.</text>
</comment>
<protein>
    <recommendedName>
        <fullName evidence="6">PNPLA domain-containing protein</fullName>
    </recommendedName>
</protein>
<reference evidence="7" key="1">
    <citation type="submission" date="2022-10" db="EMBL/GenBank/DDBJ databases">
        <title>Culturing micro-colonial fungi from biological soil crusts in the Mojave desert and describing Neophaeococcomyces mojavensis, and introducing the new genera and species Taxawa tesnikishii.</title>
        <authorList>
            <person name="Kurbessoian T."/>
            <person name="Stajich J.E."/>
        </authorList>
    </citation>
    <scope>NUCLEOTIDE SEQUENCE</scope>
    <source>
        <strain evidence="7">TK_41</strain>
    </source>
</reference>
<dbReference type="PROSITE" id="PS51635">
    <property type="entry name" value="PNPLA"/>
    <property type="match status" value="1"/>
</dbReference>
<proteinExistence type="predicted"/>
<dbReference type="PANTHER" id="PTHR24185:SF1">
    <property type="entry name" value="CALCIUM-INDEPENDENT PHOSPHOLIPASE A2-GAMMA"/>
    <property type="match status" value="1"/>
</dbReference>
<evidence type="ECO:0000256" key="3">
    <source>
        <dbReference type="ARBA" id="ARBA00023098"/>
    </source>
</evidence>
<evidence type="ECO:0000256" key="2">
    <source>
        <dbReference type="ARBA" id="ARBA00022963"/>
    </source>
</evidence>